<reference evidence="1" key="1">
    <citation type="submission" date="2021-02" db="EMBL/GenBank/DDBJ databases">
        <authorList>
            <person name="Nowell W R."/>
        </authorList>
    </citation>
    <scope>NUCLEOTIDE SEQUENCE</scope>
</reference>
<organism evidence="1 3">
    <name type="scientific">Didymodactylos carnosus</name>
    <dbReference type="NCBI Taxonomy" id="1234261"/>
    <lineage>
        <taxon>Eukaryota</taxon>
        <taxon>Metazoa</taxon>
        <taxon>Spiralia</taxon>
        <taxon>Gnathifera</taxon>
        <taxon>Rotifera</taxon>
        <taxon>Eurotatoria</taxon>
        <taxon>Bdelloidea</taxon>
        <taxon>Philodinida</taxon>
        <taxon>Philodinidae</taxon>
        <taxon>Didymodactylos</taxon>
    </lineage>
</organism>
<evidence type="ECO:0000313" key="3">
    <source>
        <dbReference type="Proteomes" id="UP000663829"/>
    </source>
</evidence>
<evidence type="ECO:0000313" key="1">
    <source>
        <dbReference type="EMBL" id="CAF0779845.1"/>
    </source>
</evidence>
<sequence>PSSSNVDKPNMTLKTNDRIERSINDGGRYARLGSSGKFYCEGPLNTYCSCCNGKCGPTNGCNCVHCMKLDVEKQKLSHGWFVNSDGASARKSVQTKLFYCGRRVLMGVLGCDGYCGPTDGPNCQACQKLSRQQDRYASIW</sequence>
<dbReference type="OrthoDB" id="9972365at2759"/>
<protein>
    <submittedName>
        <fullName evidence="1">Uncharacterized protein</fullName>
    </submittedName>
</protein>
<name>A0A813R8B6_9BILA</name>
<dbReference type="EMBL" id="CAJOBC010000267">
    <property type="protein sequence ID" value="CAF3562885.1"/>
    <property type="molecule type" value="Genomic_DNA"/>
</dbReference>
<keyword evidence="3" id="KW-1185">Reference proteome</keyword>
<dbReference type="EMBL" id="CAJNOQ010000267">
    <property type="protein sequence ID" value="CAF0779845.1"/>
    <property type="molecule type" value="Genomic_DNA"/>
</dbReference>
<feature type="non-terminal residue" evidence="1">
    <location>
        <position position="1"/>
    </location>
</feature>
<proteinExistence type="predicted"/>
<evidence type="ECO:0000313" key="2">
    <source>
        <dbReference type="EMBL" id="CAF3562885.1"/>
    </source>
</evidence>
<comment type="caution">
    <text evidence="1">The sequence shown here is derived from an EMBL/GenBank/DDBJ whole genome shotgun (WGS) entry which is preliminary data.</text>
</comment>
<dbReference type="Proteomes" id="UP000663829">
    <property type="component" value="Unassembled WGS sequence"/>
</dbReference>
<accession>A0A813R8B6</accession>
<dbReference type="AlphaFoldDB" id="A0A813R8B6"/>
<dbReference type="Proteomes" id="UP000681722">
    <property type="component" value="Unassembled WGS sequence"/>
</dbReference>
<gene>
    <name evidence="1" type="ORF">GPM918_LOCUS2400</name>
    <name evidence="2" type="ORF">SRO942_LOCUS2400</name>
</gene>